<organism evidence="2 3">
    <name type="scientific">Panicum virgatum</name>
    <name type="common">Blackwell switchgrass</name>
    <dbReference type="NCBI Taxonomy" id="38727"/>
    <lineage>
        <taxon>Eukaryota</taxon>
        <taxon>Viridiplantae</taxon>
        <taxon>Streptophyta</taxon>
        <taxon>Embryophyta</taxon>
        <taxon>Tracheophyta</taxon>
        <taxon>Spermatophyta</taxon>
        <taxon>Magnoliopsida</taxon>
        <taxon>Liliopsida</taxon>
        <taxon>Poales</taxon>
        <taxon>Poaceae</taxon>
        <taxon>PACMAD clade</taxon>
        <taxon>Panicoideae</taxon>
        <taxon>Panicodae</taxon>
        <taxon>Paniceae</taxon>
        <taxon>Panicinae</taxon>
        <taxon>Panicum</taxon>
        <taxon>Panicum sect. Hiantes</taxon>
    </lineage>
</organism>
<dbReference type="Proteomes" id="UP000823388">
    <property type="component" value="Chromosome 4N"/>
</dbReference>
<name>A0A8T0TF38_PANVG</name>
<evidence type="ECO:0000313" key="2">
    <source>
        <dbReference type="EMBL" id="KAG2607206.1"/>
    </source>
</evidence>
<feature type="region of interest" description="Disordered" evidence="1">
    <location>
        <begin position="45"/>
        <end position="86"/>
    </location>
</feature>
<gene>
    <name evidence="2" type="ORF">PVAP13_4NG182911</name>
</gene>
<evidence type="ECO:0000313" key="3">
    <source>
        <dbReference type="Proteomes" id="UP000823388"/>
    </source>
</evidence>
<dbReference type="AlphaFoldDB" id="A0A8T0TF38"/>
<evidence type="ECO:0000256" key="1">
    <source>
        <dbReference type="SAM" id="MobiDB-lite"/>
    </source>
</evidence>
<reference evidence="2" key="1">
    <citation type="submission" date="2020-05" db="EMBL/GenBank/DDBJ databases">
        <title>WGS assembly of Panicum virgatum.</title>
        <authorList>
            <person name="Lovell J.T."/>
            <person name="Jenkins J."/>
            <person name="Shu S."/>
            <person name="Juenger T.E."/>
            <person name="Schmutz J."/>
        </authorList>
    </citation>
    <scope>NUCLEOTIDE SEQUENCE</scope>
    <source>
        <strain evidence="2">AP13</strain>
    </source>
</reference>
<dbReference type="SUPFAM" id="SSF64484">
    <property type="entry name" value="beta and beta-prime subunits of DNA dependent RNA-polymerase"/>
    <property type="match status" value="1"/>
</dbReference>
<accession>A0A8T0TF38</accession>
<sequence length="221" mass="24600">MKKREKCAKCDYKNPSISSPIYGWLVKDTSASAVKANAVADFKLKGDGSAHNSGETGVSGLDEEPTSPQSKGSINEARRLSDETVKEMVSSSGKKHLLPTEVEFILKGLWKNEAKFCMLLCDFQQNTLSVSEKRRGYEMFFLNSLLVAPNRFCPSTSSSLGIMEHPQNVLLSRVQEANLLLQNNTAGSNHMDVLRRWMDLQRSVNVLYDSSKGLCKFVLFP</sequence>
<protein>
    <submittedName>
        <fullName evidence="2">Uncharacterized protein</fullName>
    </submittedName>
</protein>
<feature type="compositionally biased region" description="Basic and acidic residues" evidence="1">
    <location>
        <begin position="76"/>
        <end position="86"/>
    </location>
</feature>
<dbReference type="EMBL" id="CM029044">
    <property type="protein sequence ID" value="KAG2607206.1"/>
    <property type="molecule type" value="Genomic_DNA"/>
</dbReference>
<keyword evidence="3" id="KW-1185">Reference proteome</keyword>
<proteinExistence type="predicted"/>
<comment type="caution">
    <text evidence="2">The sequence shown here is derived from an EMBL/GenBank/DDBJ whole genome shotgun (WGS) entry which is preliminary data.</text>
</comment>